<sequence>MQRNCRDRRIGRRTKSMHRMRRKLYRRRDGTCITYCRMHINCFLCDSRLSMLFAYNVGMC</sequence>
<proteinExistence type="predicted"/>
<comment type="caution">
    <text evidence="1">The sequence shown here is derived from an EMBL/GenBank/DDBJ whole genome shotgun (WGS) entry which is preliminary data.</text>
</comment>
<gene>
    <name evidence="1" type="ORF">B4U79_10511</name>
</gene>
<keyword evidence="2" id="KW-1185">Reference proteome</keyword>
<evidence type="ECO:0000313" key="1">
    <source>
        <dbReference type="EMBL" id="RWS05499.1"/>
    </source>
</evidence>
<dbReference type="Proteomes" id="UP000285301">
    <property type="component" value="Unassembled WGS sequence"/>
</dbReference>
<evidence type="ECO:0000313" key="2">
    <source>
        <dbReference type="Proteomes" id="UP000285301"/>
    </source>
</evidence>
<reference evidence="1 2" key="1">
    <citation type="journal article" date="2018" name="Gigascience">
        <title>Genomes of trombidid mites reveal novel predicted allergens and laterally-transferred genes associated with secondary metabolism.</title>
        <authorList>
            <person name="Dong X."/>
            <person name="Chaisiri K."/>
            <person name="Xia D."/>
            <person name="Armstrong S.D."/>
            <person name="Fang Y."/>
            <person name="Donnelly M.J."/>
            <person name="Kadowaki T."/>
            <person name="McGarry J.W."/>
            <person name="Darby A.C."/>
            <person name="Makepeace B.L."/>
        </authorList>
    </citation>
    <scope>NUCLEOTIDE SEQUENCE [LARGE SCALE GENOMIC DNA]</scope>
    <source>
        <strain evidence="1">UoL-WK</strain>
    </source>
</reference>
<dbReference type="AlphaFoldDB" id="A0A3S3P0N5"/>
<organism evidence="1 2">
    <name type="scientific">Dinothrombium tinctorium</name>
    <dbReference type="NCBI Taxonomy" id="1965070"/>
    <lineage>
        <taxon>Eukaryota</taxon>
        <taxon>Metazoa</taxon>
        <taxon>Ecdysozoa</taxon>
        <taxon>Arthropoda</taxon>
        <taxon>Chelicerata</taxon>
        <taxon>Arachnida</taxon>
        <taxon>Acari</taxon>
        <taxon>Acariformes</taxon>
        <taxon>Trombidiformes</taxon>
        <taxon>Prostigmata</taxon>
        <taxon>Anystina</taxon>
        <taxon>Parasitengona</taxon>
        <taxon>Trombidioidea</taxon>
        <taxon>Trombidiidae</taxon>
        <taxon>Dinothrombium</taxon>
    </lineage>
</organism>
<protein>
    <submittedName>
        <fullName evidence="1">Uncharacterized protein</fullName>
    </submittedName>
</protein>
<name>A0A3S3P0N5_9ACAR</name>
<accession>A0A3S3P0N5</accession>
<dbReference type="EMBL" id="NCKU01004736">
    <property type="protein sequence ID" value="RWS05499.1"/>
    <property type="molecule type" value="Genomic_DNA"/>
</dbReference>